<protein>
    <recommendedName>
        <fullName evidence="1">Spore germination GerAC-like C-terminal domain-containing protein</fullName>
    </recommendedName>
</protein>
<dbReference type="AlphaFoldDB" id="A0A645F1E0"/>
<feature type="domain" description="Spore germination GerAC-like C-terminal" evidence="1">
    <location>
        <begin position="5"/>
        <end position="119"/>
    </location>
</feature>
<comment type="caution">
    <text evidence="2">The sequence shown here is derived from an EMBL/GenBank/DDBJ whole genome shotgun (WGS) entry which is preliminary data.</text>
</comment>
<dbReference type="InterPro" id="IPR008844">
    <property type="entry name" value="Spore_GerAC-like"/>
</dbReference>
<dbReference type="InterPro" id="IPR046953">
    <property type="entry name" value="Spore_GerAC-like_C"/>
</dbReference>
<reference evidence="2" key="1">
    <citation type="submission" date="2019-08" db="EMBL/GenBank/DDBJ databases">
        <authorList>
            <person name="Kucharzyk K."/>
            <person name="Murdoch R.W."/>
            <person name="Higgins S."/>
            <person name="Loffler F."/>
        </authorList>
    </citation>
    <scope>NUCLEOTIDE SEQUENCE</scope>
</reference>
<dbReference type="GO" id="GO:0016020">
    <property type="term" value="C:membrane"/>
    <property type="evidence" value="ECO:0007669"/>
    <property type="project" value="InterPro"/>
</dbReference>
<name>A0A645F1E0_9ZZZZ</name>
<proteinExistence type="predicted"/>
<evidence type="ECO:0000259" key="1">
    <source>
        <dbReference type="Pfam" id="PF05504"/>
    </source>
</evidence>
<dbReference type="InterPro" id="IPR038501">
    <property type="entry name" value="Spore_GerAC_C_sf"/>
</dbReference>
<organism evidence="2">
    <name type="scientific">bioreactor metagenome</name>
    <dbReference type="NCBI Taxonomy" id="1076179"/>
    <lineage>
        <taxon>unclassified sequences</taxon>
        <taxon>metagenomes</taxon>
        <taxon>ecological metagenomes</taxon>
    </lineage>
</organism>
<evidence type="ECO:0000313" key="2">
    <source>
        <dbReference type="EMBL" id="MPN07486.1"/>
    </source>
</evidence>
<dbReference type="Gene3D" id="3.30.300.210">
    <property type="entry name" value="Nutrient germinant receptor protein C, domain 3"/>
    <property type="match status" value="1"/>
</dbReference>
<sequence>MRISLEVYDSKVKIKPVLQNDRLIMEIAANLEFSVCELGGSENYLEKDLRDMLANHMTAMLESRILALVQKTKDSYSTDIFGFDQAIKSAMPDYWKANREDWDTIYKGLQIIPKVKVTLVLSANTSDTIAIN</sequence>
<dbReference type="GO" id="GO:0009847">
    <property type="term" value="P:spore germination"/>
    <property type="evidence" value="ECO:0007669"/>
    <property type="project" value="InterPro"/>
</dbReference>
<dbReference type="PANTHER" id="PTHR35789">
    <property type="entry name" value="SPORE GERMINATION PROTEIN B3"/>
    <property type="match status" value="1"/>
</dbReference>
<dbReference type="PANTHER" id="PTHR35789:SF1">
    <property type="entry name" value="SPORE GERMINATION PROTEIN B3"/>
    <property type="match status" value="1"/>
</dbReference>
<dbReference type="EMBL" id="VSSQ01053452">
    <property type="protein sequence ID" value="MPN07486.1"/>
    <property type="molecule type" value="Genomic_DNA"/>
</dbReference>
<dbReference type="Pfam" id="PF05504">
    <property type="entry name" value="Spore_GerAC"/>
    <property type="match status" value="1"/>
</dbReference>
<gene>
    <name evidence="2" type="ORF">SDC9_154756</name>
</gene>
<accession>A0A645F1E0</accession>